<evidence type="ECO:0000256" key="2">
    <source>
        <dbReference type="ARBA" id="ARBA00023125"/>
    </source>
</evidence>
<keyword evidence="8" id="KW-1185">Reference proteome</keyword>
<proteinExistence type="predicted"/>
<sequence length="284" mass="30829">MATSKVVTAITDLPYQSSSSSCSLSSTLAEISMISPSMSMDDILKLINPPFESQPGSAANARSDAVGEIPGPVSELPPTEMAARTVDEMWKGIVEGSDQMPVGSGEEETSLEDFLTKAGAVGEEDVRGVPTVAVGADGGSHWADAAAFNGVGGGTGGGFLAQSVPALENRIEGPVIGRVAAESSRRGKKRVQEVPMDKASLQKHRRMIKNRESAARSRERKQAYTSELEAMVAQLEKENEQLRKEEAERNNERFKQLMEYLVPVMEKCRFKPRNMLRRVNSAQW</sequence>
<keyword evidence="4" id="KW-0175">Coiled coil</keyword>
<dbReference type="FunFam" id="1.20.5.170:FF:000036">
    <property type="entry name" value="ABSCISIC ACID-INSENSITIVE 5-like protein 2"/>
    <property type="match status" value="1"/>
</dbReference>
<evidence type="ECO:0000256" key="4">
    <source>
        <dbReference type="SAM" id="Coils"/>
    </source>
</evidence>
<dbReference type="PANTHER" id="PTHR22952">
    <property type="entry name" value="CAMP-RESPONSE ELEMENT BINDING PROTEIN-RELATED"/>
    <property type="match status" value="1"/>
</dbReference>
<keyword evidence="3" id="KW-0539">Nucleus</keyword>
<evidence type="ECO:0000256" key="3">
    <source>
        <dbReference type="ARBA" id="ARBA00023242"/>
    </source>
</evidence>
<evidence type="ECO:0000259" key="6">
    <source>
        <dbReference type="PROSITE" id="PS50217"/>
    </source>
</evidence>
<dbReference type="GO" id="GO:0003677">
    <property type="term" value="F:DNA binding"/>
    <property type="evidence" value="ECO:0007669"/>
    <property type="project" value="UniProtKB-KW"/>
</dbReference>
<dbReference type="GO" id="GO:0003700">
    <property type="term" value="F:DNA-binding transcription factor activity"/>
    <property type="evidence" value="ECO:0007669"/>
    <property type="project" value="InterPro"/>
</dbReference>
<dbReference type="GO" id="GO:0005634">
    <property type="term" value="C:nucleus"/>
    <property type="evidence" value="ECO:0007669"/>
    <property type="project" value="UniProtKB-SubCell"/>
</dbReference>
<feature type="coiled-coil region" evidence="4">
    <location>
        <begin position="218"/>
        <end position="257"/>
    </location>
</feature>
<dbReference type="PROSITE" id="PS50217">
    <property type="entry name" value="BZIP"/>
    <property type="match status" value="1"/>
</dbReference>
<dbReference type="Gene3D" id="1.20.5.170">
    <property type="match status" value="1"/>
</dbReference>
<dbReference type="InterPro" id="IPR004827">
    <property type="entry name" value="bZIP"/>
</dbReference>
<dbReference type="PANTHER" id="PTHR22952:SF392">
    <property type="entry name" value="BZIP TRANSCRIPTION FACTOR 12"/>
    <property type="match status" value="1"/>
</dbReference>
<dbReference type="EMBL" id="JAWXYG010000005">
    <property type="protein sequence ID" value="KAK4271110.1"/>
    <property type="molecule type" value="Genomic_DNA"/>
</dbReference>
<evidence type="ECO:0000256" key="1">
    <source>
        <dbReference type="ARBA" id="ARBA00004123"/>
    </source>
</evidence>
<dbReference type="SUPFAM" id="SSF57959">
    <property type="entry name" value="Leucine zipper domain"/>
    <property type="match status" value="1"/>
</dbReference>
<gene>
    <name evidence="7" type="ORF">QN277_019850</name>
</gene>
<dbReference type="Pfam" id="PF00170">
    <property type="entry name" value="bZIP_1"/>
    <property type="match status" value="1"/>
</dbReference>
<dbReference type="SMART" id="SM00338">
    <property type="entry name" value="BRLZ"/>
    <property type="match status" value="1"/>
</dbReference>
<organism evidence="7 8">
    <name type="scientific">Acacia crassicarpa</name>
    <name type="common">northern wattle</name>
    <dbReference type="NCBI Taxonomy" id="499986"/>
    <lineage>
        <taxon>Eukaryota</taxon>
        <taxon>Viridiplantae</taxon>
        <taxon>Streptophyta</taxon>
        <taxon>Embryophyta</taxon>
        <taxon>Tracheophyta</taxon>
        <taxon>Spermatophyta</taxon>
        <taxon>Magnoliopsida</taxon>
        <taxon>eudicotyledons</taxon>
        <taxon>Gunneridae</taxon>
        <taxon>Pentapetalae</taxon>
        <taxon>rosids</taxon>
        <taxon>fabids</taxon>
        <taxon>Fabales</taxon>
        <taxon>Fabaceae</taxon>
        <taxon>Caesalpinioideae</taxon>
        <taxon>mimosoid clade</taxon>
        <taxon>Acacieae</taxon>
        <taxon>Acacia</taxon>
    </lineage>
</organism>
<name>A0AAE1JIH4_9FABA</name>
<keyword evidence="2" id="KW-0238">DNA-binding</keyword>
<dbReference type="GO" id="GO:0045893">
    <property type="term" value="P:positive regulation of DNA-templated transcription"/>
    <property type="evidence" value="ECO:0007669"/>
    <property type="project" value="InterPro"/>
</dbReference>
<dbReference type="AlphaFoldDB" id="A0AAE1JIH4"/>
<accession>A0AAE1JIH4</accession>
<dbReference type="InterPro" id="IPR046347">
    <property type="entry name" value="bZIP_sf"/>
</dbReference>
<dbReference type="Proteomes" id="UP001293593">
    <property type="component" value="Unassembled WGS sequence"/>
</dbReference>
<comment type="subcellular location">
    <subcellularLocation>
        <location evidence="1">Nucleus</location>
    </subcellularLocation>
</comment>
<evidence type="ECO:0000313" key="8">
    <source>
        <dbReference type="Proteomes" id="UP001293593"/>
    </source>
</evidence>
<evidence type="ECO:0000256" key="5">
    <source>
        <dbReference type="SAM" id="MobiDB-lite"/>
    </source>
</evidence>
<feature type="region of interest" description="Disordered" evidence="5">
    <location>
        <begin position="54"/>
        <end position="77"/>
    </location>
</feature>
<comment type="caution">
    <text evidence="7">The sequence shown here is derived from an EMBL/GenBank/DDBJ whole genome shotgun (WGS) entry which is preliminary data.</text>
</comment>
<feature type="domain" description="BZIP" evidence="6">
    <location>
        <begin position="200"/>
        <end position="252"/>
    </location>
</feature>
<dbReference type="CDD" id="cd14707">
    <property type="entry name" value="bZIP_plant_BZIP46"/>
    <property type="match status" value="1"/>
</dbReference>
<dbReference type="InterPro" id="IPR043452">
    <property type="entry name" value="BZIP46-like"/>
</dbReference>
<protein>
    <recommendedName>
        <fullName evidence="6">BZIP domain-containing protein</fullName>
    </recommendedName>
</protein>
<evidence type="ECO:0000313" key="7">
    <source>
        <dbReference type="EMBL" id="KAK4271110.1"/>
    </source>
</evidence>
<dbReference type="PROSITE" id="PS00036">
    <property type="entry name" value="BZIP_BASIC"/>
    <property type="match status" value="1"/>
</dbReference>
<reference evidence="7" key="1">
    <citation type="submission" date="2023-10" db="EMBL/GenBank/DDBJ databases">
        <title>Chromosome-level genome of the transformable northern wattle, Acacia crassicarpa.</title>
        <authorList>
            <person name="Massaro I."/>
            <person name="Sinha N.R."/>
            <person name="Poethig S."/>
            <person name="Leichty A.R."/>
        </authorList>
    </citation>
    <scope>NUCLEOTIDE SEQUENCE</scope>
    <source>
        <strain evidence="7">Acra3RX</strain>
        <tissue evidence="7">Leaf</tissue>
    </source>
</reference>